<dbReference type="RefSeq" id="WP_088521335.1">
    <property type="nucleotide sequence ID" value="NZ_FYDG01000007.1"/>
</dbReference>
<accession>A0A212RTU5</accession>
<organism evidence="1 2">
    <name type="scientific">Rhodoblastus acidophilus</name>
    <name type="common">Rhodopseudomonas acidophila</name>
    <dbReference type="NCBI Taxonomy" id="1074"/>
    <lineage>
        <taxon>Bacteria</taxon>
        <taxon>Pseudomonadati</taxon>
        <taxon>Pseudomonadota</taxon>
        <taxon>Alphaproteobacteria</taxon>
        <taxon>Hyphomicrobiales</taxon>
        <taxon>Rhodoblastaceae</taxon>
        <taxon>Rhodoblastus</taxon>
    </lineage>
</organism>
<proteinExistence type="predicted"/>
<keyword evidence="2" id="KW-1185">Reference proteome</keyword>
<protein>
    <submittedName>
        <fullName evidence="1">Uncharacterized protein</fullName>
    </submittedName>
</protein>
<sequence>MEKHLERALIEVYYALAEFEQAQNREQGKGGGARPEADEQAESLFITLRLARWGLETALRGLQACEKREAEASAVH</sequence>
<reference evidence="2" key="1">
    <citation type="submission" date="2017-06" db="EMBL/GenBank/DDBJ databases">
        <authorList>
            <person name="Varghese N."/>
            <person name="Submissions S."/>
        </authorList>
    </citation>
    <scope>NUCLEOTIDE SEQUENCE [LARGE SCALE GENOMIC DNA]</scope>
    <source>
        <strain evidence="2">DSM 137</strain>
    </source>
</reference>
<dbReference type="Proteomes" id="UP000198418">
    <property type="component" value="Unassembled WGS sequence"/>
</dbReference>
<evidence type="ECO:0000313" key="1">
    <source>
        <dbReference type="EMBL" id="SNB76112.1"/>
    </source>
</evidence>
<gene>
    <name evidence="1" type="ORF">SAMN06265338_107103</name>
</gene>
<dbReference type="OrthoDB" id="8456087at2"/>
<name>A0A212RTU5_RHOAC</name>
<dbReference type="EMBL" id="FYDG01000007">
    <property type="protein sequence ID" value="SNB76112.1"/>
    <property type="molecule type" value="Genomic_DNA"/>
</dbReference>
<dbReference type="AlphaFoldDB" id="A0A212RTU5"/>
<evidence type="ECO:0000313" key="2">
    <source>
        <dbReference type="Proteomes" id="UP000198418"/>
    </source>
</evidence>